<sequence>MSQSLDRVDIKISVNTKLDGEFDELLFSVDTCNYKEVKNGEVIFYIDFRSDVADAKKDIEKVLDKAKEIQKVYKNVKYPYEAIEILLKKRKGA</sequence>
<accession>A0A6P1YD10</accession>
<dbReference type="KEGG" id="cazo:G3A45_01315"/>
<proteinExistence type="predicted"/>
<dbReference type="RefSeq" id="WP_163234245.1">
    <property type="nucleotide sequence ID" value="NZ_CP048617.1"/>
</dbReference>
<evidence type="ECO:0000313" key="1">
    <source>
        <dbReference type="EMBL" id="QIB26065.1"/>
    </source>
</evidence>
<protein>
    <submittedName>
        <fullName evidence="1">Uncharacterized protein</fullName>
    </submittedName>
</protein>
<dbReference type="EMBL" id="CP048617">
    <property type="protein sequence ID" value="QIB26065.1"/>
    <property type="molecule type" value="Genomic_DNA"/>
</dbReference>
<organism evidence="1 2">
    <name type="scientific">Caloranaerobacter azorensis</name>
    <dbReference type="NCBI Taxonomy" id="116090"/>
    <lineage>
        <taxon>Bacteria</taxon>
        <taxon>Bacillati</taxon>
        <taxon>Bacillota</taxon>
        <taxon>Tissierellia</taxon>
        <taxon>Tissierellales</taxon>
        <taxon>Thermohalobacteraceae</taxon>
        <taxon>Caloranaerobacter</taxon>
    </lineage>
</organism>
<name>A0A6P1YD10_9FIRM</name>
<gene>
    <name evidence="1" type="ORF">G3A45_01315</name>
</gene>
<evidence type="ECO:0000313" key="2">
    <source>
        <dbReference type="Proteomes" id="UP000464452"/>
    </source>
</evidence>
<dbReference type="AlphaFoldDB" id="A0A6P1YD10"/>
<reference evidence="1 2" key="1">
    <citation type="submission" date="2020-02" db="EMBL/GenBank/DDBJ databases">
        <title>Thermophilic hydrogen producing bacteria, Caloranaerobacter azorensis.</title>
        <authorList>
            <person name="Baek K."/>
        </authorList>
    </citation>
    <scope>NUCLEOTIDE SEQUENCE [LARGE SCALE GENOMIC DNA]</scope>
    <source>
        <strain evidence="1 2">T3-1</strain>
    </source>
</reference>
<dbReference type="Proteomes" id="UP000464452">
    <property type="component" value="Chromosome"/>
</dbReference>